<sequence>MEDERSGEDEFFSPECAKMEAWLDEHPEFSREYFIRKAPRDVIDSWLVAHSIASSSCSSSSQVGGGGNGPAAAGAQHHHLPHGNVLSLVAATGTIALTNSGNDTSLGIYYRVVDVINYWN</sequence>
<dbReference type="STRING" id="158441.A0A226EVA6"/>
<dbReference type="EMBL" id="LNIX01000002">
    <property type="protein sequence ID" value="OXA61107.1"/>
    <property type="molecule type" value="Genomic_DNA"/>
</dbReference>
<dbReference type="AlphaFoldDB" id="A0A226EVA6"/>
<comment type="caution">
    <text evidence="2">The sequence shown here is derived from an EMBL/GenBank/DDBJ whole genome shotgun (WGS) entry which is preliminary data.</text>
</comment>
<keyword evidence="3" id="KW-1185">Reference proteome</keyword>
<gene>
    <name evidence="2" type="ORF">Fcan01_04483</name>
</gene>
<dbReference type="Proteomes" id="UP000198287">
    <property type="component" value="Unassembled WGS sequence"/>
</dbReference>
<name>A0A226EVA6_FOLCA</name>
<proteinExistence type="predicted"/>
<protein>
    <submittedName>
        <fullName evidence="2">cGMP-specific 3',5'-cyclic phosphodiesterase</fullName>
    </submittedName>
</protein>
<feature type="region of interest" description="Disordered" evidence="1">
    <location>
        <begin position="56"/>
        <end position="78"/>
    </location>
</feature>
<dbReference type="OrthoDB" id="74705at2759"/>
<evidence type="ECO:0000256" key="1">
    <source>
        <dbReference type="SAM" id="MobiDB-lite"/>
    </source>
</evidence>
<organism evidence="2 3">
    <name type="scientific">Folsomia candida</name>
    <name type="common">Springtail</name>
    <dbReference type="NCBI Taxonomy" id="158441"/>
    <lineage>
        <taxon>Eukaryota</taxon>
        <taxon>Metazoa</taxon>
        <taxon>Ecdysozoa</taxon>
        <taxon>Arthropoda</taxon>
        <taxon>Hexapoda</taxon>
        <taxon>Collembola</taxon>
        <taxon>Entomobryomorpha</taxon>
        <taxon>Isotomoidea</taxon>
        <taxon>Isotomidae</taxon>
        <taxon>Proisotominae</taxon>
        <taxon>Folsomia</taxon>
    </lineage>
</organism>
<evidence type="ECO:0000313" key="2">
    <source>
        <dbReference type="EMBL" id="OXA61107.1"/>
    </source>
</evidence>
<reference evidence="2 3" key="1">
    <citation type="submission" date="2015-12" db="EMBL/GenBank/DDBJ databases">
        <title>The genome of Folsomia candida.</title>
        <authorList>
            <person name="Faddeeva A."/>
            <person name="Derks M.F."/>
            <person name="Anvar Y."/>
            <person name="Smit S."/>
            <person name="Van Straalen N."/>
            <person name="Roelofs D."/>
        </authorList>
    </citation>
    <scope>NUCLEOTIDE SEQUENCE [LARGE SCALE GENOMIC DNA]</scope>
    <source>
        <strain evidence="2 3">VU population</strain>
        <tissue evidence="2">Whole body</tissue>
    </source>
</reference>
<evidence type="ECO:0000313" key="3">
    <source>
        <dbReference type="Proteomes" id="UP000198287"/>
    </source>
</evidence>
<accession>A0A226EVA6</accession>